<dbReference type="Proteomes" id="UP000318478">
    <property type="component" value="Unassembled WGS sequence"/>
</dbReference>
<evidence type="ECO:0000313" key="2">
    <source>
        <dbReference type="Proteomes" id="UP000318478"/>
    </source>
</evidence>
<comment type="caution">
    <text evidence="1">The sequence shown here is derived from an EMBL/GenBank/DDBJ whole genome shotgun (WGS) entry which is preliminary data.</text>
</comment>
<organism evidence="1 2">
    <name type="scientific">Posidoniimonas polymericola</name>
    <dbReference type="NCBI Taxonomy" id="2528002"/>
    <lineage>
        <taxon>Bacteria</taxon>
        <taxon>Pseudomonadati</taxon>
        <taxon>Planctomycetota</taxon>
        <taxon>Planctomycetia</taxon>
        <taxon>Pirellulales</taxon>
        <taxon>Lacipirellulaceae</taxon>
        <taxon>Posidoniimonas</taxon>
    </lineage>
</organism>
<dbReference type="OrthoDB" id="274237at2"/>
<proteinExistence type="predicted"/>
<protein>
    <submittedName>
        <fullName evidence="1">Uncharacterized protein</fullName>
    </submittedName>
</protein>
<dbReference type="AlphaFoldDB" id="A0A5C5YQX3"/>
<accession>A0A5C5YQX3</accession>
<name>A0A5C5YQX3_9BACT</name>
<gene>
    <name evidence="1" type="ORF">Pla123a_20130</name>
</gene>
<evidence type="ECO:0000313" key="1">
    <source>
        <dbReference type="EMBL" id="TWT77352.1"/>
    </source>
</evidence>
<reference evidence="1 2" key="1">
    <citation type="submission" date="2019-02" db="EMBL/GenBank/DDBJ databases">
        <title>Deep-cultivation of Planctomycetes and their phenomic and genomic characterization uncovers novel biology.</title>
        <authorList>
            <person name="Wiegand S."/>
            <person name="Jogler M."/>
            <person name="Boedeker C."/>
            <person name="Pinto D."/>
            <person name="Vollmers J."/>
            <person name="Rivas-Marin E."/>
            <person name="Kohn T."/>
            <person name="Peeters S.H."/>
            <person name="Heuer A."/>
            <person name="Rast P."/>
            <person name="Oberbeckmann S."/>
            <person name="Bunk B."/>
            <person name="Jeske O."/>
            <person name="Meyerdierks A."/>
            <person name="Storesund J.E."/>
            <person name="Kallscheuer N."/>
            <person name="Luecker S."/>
            <person name="Lage O.M."/>
            <person name="Pohl T."/>
            <person name="Merkel B.J."/>
            <person name="Hornburger P."/>
            <person name="Mueller R.-W."/>
            <person name="Bruemmer F."/>
            <person name="Labrenz M."/>
            <person name="Spormann A.M."/>
            <person name="Op Den Camp H."/>
            <person name="Overmann J."/>
            <person name="Amann R."/>
            <person name="Jetten M.S.M."/>
            <person name="Mascher T."/>
            <person name="Medema M.H."/>
            <person name="Devos D.P."/>
            <person name="Kaster A.-K."/>
            <person name="Ovreas L."/>
            <person name="Rohde M."/>
            <person name="Galperin M.Y."/>
            <person name="Jogler C."/>
        </authorList>
    </citation>
    <scope>NUCLEOTIDE SEQUENCE [LARGE SCALE GENOMIC DNA]</scope>
    <source>
        <strain evidence="1 2">Pla123a</strain>
    </source>
</reference>
<dbReference type="RefSeq" id="WP_146586418.1">
    <property type="nucleotide sequence ID" value="NZ_SJPO01000004.1"/>
</dbReference>
<sequence>MQRSVLDAIREGDWDFEPDDISDTVHPATPALPGTHEKISVLAARAERGLPLWHGRDRLTYEDLPRER</sequence>
<dbReference type="EMBL" id="SJPO01000004">
    <property type="protein sequence ID" value="TWT77352.1"/>
    <property type="molecule type" value="Genomic_DNA"/>
</dbReference>
<keyword evidence="2" id="KW-1185">Reference proteome</keyword>